<dbReference type="PROSITE" id="PS51081">
    <property type="entry name" value="ZF_SIAH"/>
    <property type="match status" value="1"/>
</dbReference>
<keyword evidence="6" id="KW-0732">Signal</keyword>
<feature type="chain" id="PRO_5041688842" description="SIAH-type domain-containing protein" evidence="6">
    <location>
        <begin position="18"/>
        <end position="252"/>
    </location>
</feature>
<dbReference type="Gene3D" id="3.30.40.10">
    <property type="entry name" value="Zinc/RING finger domain, C3HC4 (zinc finger)"/>
    <property type="match status" value="1"/>
</dbReference>
<evidence type="ECO:0000256" key="6">
    <source>
        <dbReference type="SAM" id="SignalP"/>
    </source>
</evidence>
<dbReference type="InterPro" id="IPR013010">
    <property type="entry name" value="Znf_SIAH"/>
</dbReference>
<name>A0AA88DWT3_FICCA</name>
<evidence type="ECO:0000256" key="5">
    <source>
        <dbReference type="PROSITE-ProRule" id="PRU00455"/>
    </source>
</evidence>
<accession>A0AA88DWT3</accession>
<reference evidence="8" key="1">
    <citation type="submission" date="2023-07" db="EMBL/GenBank/DDBJ databases">
        <title>draft genome sequence of fig (Ficus carica).</title>
        <authorList>
            <person name="Takahashi T."/>
            <person name="Nishimura K."/>
        </authorList>
    </citation>
    <scope>NUCLEOTIDE SEQUENCE</scope>
</reference>
<feature type="domain" description="SIAH-type" evidence="7">
    <location>
        <begin position="79"/>
        <end position="138"/>
    </location>
</feature>
<dbReference type="InterPro" id="IPR044286">
    <property type="entry name" value="SINL_plant"/>
</dbReference>
<gene>
    <name evidence="8" type="ORF">TIFTF001_031577</name>
</gene>
<proteinExistence type="predicted"/>
<dbReference type="Proteomes" id="UP001187192">
    <property type="component" value="Unassembled WGS sequence"/>
</dbReference>
<evidence type="ECO:0000256" key="1">
    <source>
        <dbReference type="ARBA" id="ARBA00022723"/>
    </source>
</evidence>
<keyword evidence="2 5" id="KW-0863">Zinc-finger</keyword>
<evidence type="ECO:0000256" key="2">
    <source>
        <dbReference type="ARBA" id="ARBA00022771"/>
    </source>
</evidence>
<keyword evidence="9" id="KW-1185">Reference proteome</keyword>
<evidence type="ECO:0000256" key="3">
    <source>
        <dbReference type="ARBA" id="ARBA00022833"/>
    </source>
</evidence>
<dbReference type="AlphaFoldDB" id="A0AA88DWT3"/>
<protein>
    <recommendedName>
        <fullName evidence="7">SIAH-type domain-containing protein</fullName>
    </recommendedName>
</protein>
<evidence type="ECO:0000259" key="7">
    <source>
        <dbReference type="PROSITE" id="PS51081"/>
    </source>
</evidence>
<dbReference type="PANTHER" id="PTHR46632:SF16">
    <property type="entry name" value="E3 UBIQUITIN-PROTEIN LIGASE SINA-LIKE 10"/>
    <property type="match status" value="1"/>
</dbReference>
<evidence type="ECO:0000313" key="8">
    <source>
        <dbReference type="EMBL" id="GMN62500.1"/>
    </source>
</evidence>
<dbReference type="Pfam" id="PF21361">
    <property type="entry name" value="Sina_ZnF"/>
    <property type="match status" value="1"/>
</dbReference>
<keyword evidence="1" id="KW-0479">Metal-binding</keyword>
<evidence type="ECO:0000313" key="9">
    <source>
        <dbReference type="Proteomes" id="UP001187192"/>
    </source>
</evidence>
<dbReference type="InterPro" id="IPR013083">
    <property type="entry name" value="Znf_RING/FYVE/PHD"/>
</dbReference>
<organism evidence="8 9">
    <name type="scientific">Ficus carica</name>
    <name type="common">Common fig</name>
    <dbReference type="NCBI Taxonomy" id="3494"/>
    <lineage>
        <taxon>Eukaryota</taxon>
        <taxon>Viridiplantae</taxon>
        <taxon>Streptophyta</taxon>
        <taxon>Embryophyta</taxon>
        <taxon>Tracheophyta</taxon>
        <taxon>Spermatophyta</taxon>
        <taxon>Magnoliopsida</taxon>
        <taxon>eudicotyledons</taxon>
        <taxon>Gunneridae</taxon>
        <taxon>Pentapetalae</taxon>
        <taxon>rosids</taxon>
        <taxon>fabids</taxon>
        <taxon>Rosales</taxon>
        <taxon>Moraceae</taxon>
        <taxon>Ficeae</taxon>
        <taxon>Ficus</taxon>
    </lineage>
</organism>
<dbReference type="GO" id="GO:0008270">
    <property type="term" value="F:zinc ion binding"/>
    <property type="evidence" value="ECO:0007669"/>
    <property type="project" value="UniProtKB-KW"/>
</dbReference>
<sequence length="252" mass="28583">MASVFLLVCAGVYGGRGLSSVSGNFYSGHDNILCGNYIQCENEHVACHWCYNSSSGKCSACTPSTAYKRCQLLEKIIKSLERSWKYLNYGCGQTFSRIMEVDCHEIGCEFAPYSCPIEGCNFSAPSTQLSKHLSDRHGDSITRFRNMVSVNRIGPYTPIIPFSVELEIEDNERVHWDQLSVRYTSKIDSIRSRDAFHRRLSSCPKRAFCRARGIRVNVSNISHWCLIKQISVMDFVLLSRYLDVPQYVKTIG</sequence>
<dbReference type="EMBL" id="BTGU01000130">
    <property type="protein sequence ID" value="GMN62500.1"/>
    <property type="molecule type" value="Genomic_DNA"/>
</dbReference>
<dbReference type="PANTHER" id="PTHR46632">
    <property type="entry name" value="E3 UBIQUITIN-PROTEIN LIGASE SINA-LIKE 4"/>
    <property type="match status" value="1"/>
</dbReference>
<keyword evidence="3" id="KW-0862">Zinc</keyword>
<evidence type="ECO:0000256" key="4">
    <source>
        <dbReference type="ARBA" id="ARBA00024004"/>
    </source>
</evidence>
<dbReference type="SUPFAM" id="SSF49599">
    <property type="entry name" value="TRAF domain-like"/>
    <property type="match status" value="1"/>
</dbReference>
<feature type="signal peptide" evidence="6">
    <location>
        <begin position="1"/>
        <end position="17"/>
    </location>
</feature>
<comment type="function">
    <text evidence="4">E3 ubiquitin-protein ligase that mediates ubiquitination and subsequent proteasomal degradation of target proteins. E3 ubiquitin ligases accept ubiquitin from an E2 ubiquitin-conjugating enzyme in the form of a thioester and then directly transfers the ubiquitin to targeted substrates. It probably triggers the ubiquitin-mediated degradation of different substrates.</text>
</comment>
<comment type="caution">
    <text evidence="8">The sequence shown here is derived from an EMBL/GenBank/DDBJ whole genome shotgun (WGS) entry which is preliminary data.</text>
</comment>